<evidence type="ECO:0000256" key="2">
    <source>
        <dbReference type="ARBA" id="ARBA00009877"/>
    </source>
</evidence>
<feature type="domain" description="Membrane insertase YidC/Oxa/ALB C-terminal" evidence="8">
    <location>
        <begin position="29"/>
        <end position="155"/>
    </location>
</feature>
<feature type="non-terminal residue" evidence="9">
    <location>
        <position position="1"/>
    </location>
</feature>
<dbReference type="EMBL" id="KN882064">
    <property type="protein sequence ID" value="KIY44880.1"/>
    <property type="molecule type" value="Genomic_DNA"/>
</dbReference>
<proteinExistence type="inferred from homology"/>
<evidence type="ECO:0000256" key="1">
    <source>
        <dbReference type="ARBA" id="ARBA00004141"/>
    </source>
</evidence>
<dbReference type="GO" id="GO:0005743">
    <property type="term" value="C:mitochondrial inner membrane"/>
    <property type="evidence" value="ECO:0007669"/>
    <property type="project" value="TreeGrafter"/>
</dbReference>
<evidence type="ECO:0000259" key="8">
    <source>
        <dbReference type="Pfam" id="PF02096"/>
    </source>
</evidence>
<comment type="similarity">
    <text evidence="2 6">Belongs to the OXA1/ALB3/YidC family.</text>
</comment>
<dbReference type="PANTHER" id="PTHR12428">
    <property type="entry name" value="OXA1"/>
    <property type="match status" value="1"/>
</dbReference>
<evidence type="ECO:0000256" key="7">
    <source>
        <dbReference type="SAM" id="Phobius"/>
    </source>
</evidence>
<keyword evidence="10" id="KW-1185">Reference proteome</keyword>
<evidence type="ECO:0000256" key="3">
    <source>
        <dbReference type="ARBA" id="ARBA00022692"/>
    </source>
</evidence>
<accession>A0A0D7A2D3</accession>
<reference evidence="9 10" key="1">
    <citation type="journal article" date="2015" name="Fungal Genet. Biol.">
        <title>Evolution of novel wood decay mechanisms in Agaricales revealed by the genome sequences of Fistulina hepatica and Cylindrobasidium torrendii.</title>
        <authorList>
            <person name="Floudas D."/>
            <person name="Held B.W."/>
            <person name="Riley R."/>
            <person name="Nagy L.G."/>
            <person name="Koehler G."/>
            <person name="Ransdell A.S."/>
            <person name="Younus H."/>
            <person name="Chow J."/>
            <person name="Chiniquy J."/>
            <person name="Lipzen A."/>
            <person name="Tritt A."/>
            <person name="Sun H."/>
            <person name="Haridas S."/>
            <person name="LaButti K."/>
            <person name="Ohm R.A."/>
            <person name="Kues U."/>
            <person name="Blanchette R.A."/>
            <person name="Grigoriev I.V."/>
            <person name="Minto R.E."/>
            <person name="Hibbett D.S."/>
        </authorList>
    </citation>
    <scope>NUCLEOTIDE SEQUENCE [LARGE SCALE GENOMIC DNA]</scope>
    <source>
        <strain evidence="9 10">ATCC 64428</strain>
    </source>
</reference>
<protein>
    <recommendedName>
        <fullName evidence="8">Membrane insertase YidC/Oxa/ALB C-terminal domain-containing protein</fullName>
    </recommendedName>
</protein>
<dbReference type="Proteomes" id="UP000054144">
    <property type="component" value="Unassembled WGS sequence"/>
</dbReference>
<name>A0A0D7A2D3_9AGAR</name>
<comment type="subcellular location">
    <subcellularLocation>
        <location evidence="1 6">Membrane</location>
        <topology evidence="1 6">Multi-pass membrane protein</topology>
    </subcellularLocation>
</comment>
<feature type="transmembrane region" description="Helical" evidence="7">
    <location>
        <begin position="103"/>
        <end position="123"/>
    </location>
</feature>
<organism evidence="9 10">
    <name type="scientific">Fistulina hepatica ATCC 64428</name>
    <dbReference type="NCBI Taxonomy" id="1128425"/>
    <lineage>
        <taxon>Eukaryota</taxon>
        <taxon>Fungi</taxon>
        <taxon>Dikarya</taxon>
        <taxon>Basidiomycota</taxon>
        <taxon>Agaricomycotina</taxon>
        <taxon>Agaricomycetes</taxon>
        <taxon>Agaricomycetidae</taxon>
        <taxon>Agaricales</taxon>
        <taxon>Fistulinaceae</taxon>
        <taxon>Fistulina</taxon>
    </lineage>
</organism>
<dbReference type="PANTHER" id="PTHR12428:SF65">
    <property type="entry name" value="CYTOCHROME C OXIDASE ASSEMBLY PROTEIN COX18, MITOCHONDRIAL"/>
    <property type="match status" value="1"/>
</dbReference>
<dbReference type="GO" id="GO:0032979">
    <property type="term" value="P:protein insertion into mitochondrial inner membrane from matrix"/>
    <property type="evidence" value="ECO:0007669"/>
    <property type="project" value="TreeGrafter"/>
</dbReference>
<dbReference type="Pfam" id="PF02096">
    <property type="entry name" value="60KD_IMP"/>
    <property type="match status" value="1"/>
</dbReference>
<evidence type="ECO:0000256" key="5">
    <source>
        <dbReference type="ARBA" id="ARBA00023136"/>
    </source>
</evidence>
<keyword evidence="5 7" id="KW-0472">Membrane</keyword>
<feature type="non-terminal residue" evidence="9">
    <location>
        <position position="157"/>
    </location>
</feature>
<evidence type="ECO:0000313" key="10">
    <source>
        <dbReference type="Proteomes" id="UP000054144"/>
    </source>
</evidence>
<evidence type="ECO:0000313" key="9">
    <source>
        <dbReference type="EMBL" id="KIY44880.1"/>
    </source>
</evidence>
<dbReference type="InterPro" id="IPR001708">
    <property type="entry name" value="YidC/ALB3/OXA1/COX18"/>
</dbReference>
<feature type="transmembrane region" description="Helical" evidence="7">
    <location>
        <begin position="20"/>
        <end position="44"/>
    </location>
</feature>
<dbReference type="AlphaFoldDB" id="A0A0D7A2D3"/>
<keyword evidence="3 6" id="KW-0812">Transmembrane</keyword>
<gene>
    <name evidence="9" type="ORF">FISHEDRAFT_28736</name>
</gene>
<sequence>AALGLAAWTPAGVYRWSLELIAVGTGLPWFWVTIGGVVLWRVIVLPSSISGQRRAATLQMLQPKLKPIQDEIEGAKARGDTLALQIAAAKARSLMSKHNVDPLMSFVQLLIQIPVMLGTFLGARTLFDTSLEPLKHSGVSFMPDLTATDPWGILPIA</sequence>
<evidence type="ECO:0000256" key="4">
    <source>
        <dbReference type="ARBA" id="ARBA00022989"/>
    </source>
</evidence>
<dbReference type="GO" id="GO:0032977">
    <property type="term" value="F:membrane insertase activity"/>
    <property type="evidence" value="ECO:0007669"/>
    <property type="project" value="InterPro"/>
</dbReference>
<dbReference type="InterPro" id="IPR028055">
    <property type="entry name" value="YidC/Oxa/ALB_C"/>
</dbReference>
<dbReference type="OrthoDB" id="2148490at2759"/>
<evidence type="ECO:0000256" key="6">
    <source>
        <dbReference type="RuleBase" id="RU003945"/>
    </source>
</evidence>
<keyword evidence="4 7" id="KW-1133">Transmembrane helix</keyword>